<evidence type="ECO:0000256" key="16">
    <source>
        <dbReference type="SAM" id="SignalP"/>
    </source>
</evidence>
<keyword evidence="5 18" id="KW-0121">Carboxypeptidase</keyword>
<evidence type="ECO:0000259" key="17">
    <source>
        <dbReference type="SMART" id="SM00936"/>
    </source>
</evidence>
<comment type="caution">
    <text evidence="18">The sequence shown here is derived from an EMBL/GenBank/DDBJ whole genome shotgun (WGS) entry which is preliminary data.</text>
</comment>
<comment type="catalytic activity">
    <reaction evidence="12">
        <text>Preferential cleavage: (Ac)2-L-Lys-D-Ala-|-D-Ala. Also transpeptidation of peptidyl-alanyl moieties that are N-acyl substituents of D-alanine.</text>
        <dbReference type="EC" id="3.4.16.4"/>
    </reaction>
</comment>
<dbReference type="PANTHER" id="PTHR21581">
    <property type="entry name" value="D-ALANYL-D-ALANINE CARBOXYPEPTIDASE"/>
    <property type="match status" value="1"/>
</dbReference>
<evidence type="ECO:0000256" key="2">
    <source>
        <dbReference type="ARBA" id="ARBA00004752"/>
    </source>
</evidence>
<evidence type="ECO:0000256" key="7">
    <source>
        <dbReference type="ARBA" id="ARBA00022729"/>
    </source>
</evidence>
<feature type="binding site" evidence="14">
    <location>
        <position position="242"/>
    </location>
    <ligand>
        <name>substrate</name>
    </ligand>
</feature>
<dbReference type="Gene3D" id="2.60.410.10">
    <property type="entry name" value="D-Ala-D-Ala carboxypeptidase, C-terminal domain"/>
    <property type="match status" value="1"/>
</dbReference>
<dbReference type="InterPro" id="IPR015956">
    <property type="entry name" value="Peniciliin-bd_prot_C_sf"/>
</dbReference>
<dbReference type="SUPFAM" id="SSF69189">
    <property type="entry name" value="Penicillin-binding protein associated domain"/>
    <property type="match status" value="1"/>
</dbReference>
<feature type="active site" description="Proton acceptor" evidence="13">
    <location>
        <position position="79"/>
    </location>
</feature>
<sequence length="396" mass="41687">MQNLRLINKNRVFALIFCLLLIAGAALAAATAAVSPPMALAAAEGDIPGAAAYLTDADGSVVMYAKNETAKRPIASMVKIMTALLVFEAMDRGELAPSDLVPVSENAAGMGGSQVFLDAGTQHTAEQLIKAVIVCSANDACVALAEKISGSVPAFVDDMNGRAAELGMADTHFSNCTGLPAPGAFSTAKDVSVMFRELIRHPAYFDYSGIWTEDYAHPGGRTTNMTNTNKLVRFYDGCDGGKTGFTSEAKFCLAATAERKDMRVIAVVLGGESSKQRFGAVSSMFDRAFGGYESKLLAAAGENFGEPVPVRLGKKRGVAVTPERDIRVIAPRGGEDGAELRTELPEKVKAPVKAGDVLGKVTVIRQGKAVSEVPLVAAESVEKAGIFDLLRPRPRA</sequence>
<dbReference type="EC" id="3.4.16.4" evidence="4"/>
<dbReference type="SUPFAM" id="SSF56601">
    <property type="entry name" value="beta-lactamase/transpeptidase-like"/>
    <property type="match status" value="1"/>
</dbReference>
<feature type="active site" evidence="13">
    <location>
        <position position="136"/>
    </location>
</feature>
<dbReference type="AlphaFoldDB" id="A0A9D1N9Z2"/>
<keyword evidence="7 16" id="KW-0732">Signal</keyword>
<evidence type="ECO:0000256" key="10">
    <source>
        <dbReference type="ARBA" id="ARBA00022984"/>
    </source>
</evidence>
<evidence type="ECO:0000313" key="18">
    <source>
        <dbReference type="EMBL" id="HIU99218.1"/>
    </source>
</evidence>
<dbReference type="GO" id="GO:0009002">
    <property type="term" value="F:serine-type D-Ala-D-Ala carboxypeptidase activity"/>
    <property type="evidence" value="ECO:0007669"/>
    <property type="project" value="UniProtKB-EC"/>
</dbReference>
<comment type="similarity">
    <text evidence="3 15">Belongs to the peptidase S11 family.</text>
</comment>
<dbReference type="PANTHER" id="PTHR21581:SF6">
    <property type="entry name" value="TRAFFICKING PROTEIN PARTICLE COMPLEX SUBUNIT 12"/>
    <property type="match status" value="1"/>
</dbReference>
<dbReference type="SMART" id="SM00936">
    <property type="entry name" value="PBP5_C"/>
    <property type="match status" value="1"/>
</dbReference>
<proteinExistence type="inferred from homology"/>
<dbReference type="InterPro" id="IPR001967">
    <property type="entry name" value="Peptidase_S11_N"/>
</dbReference>
<evidence type="ECO:0000256" key="15">
    <source>
        <dbReference type="RuleBase" id="RU004016"/>
    </source>
</evidence>
<dbReference type="PRINTS" id="PR00725">
    <property type="entry name" value="DADACBPTASE1"/>
</dbReference>
<gene>
    <name evidence="18" type="ORF">IAC73_05195</name>
</gene>
<organism evidence="18 19">
    <name type="scientific">Candidatus Limadaptatus stercoripullorum</name>
    <dbReference type="NCBI Taxonomy" id="2840846"/>
    <lineage>
        <taxon>Bacteria</taxon>
        <taxon>Bacillati</taxon>
        <taxon>Bacillota</taxon>
        <taxon>Clostridia</taxon>
        <taxon>Eubacteriales</taxon>
        <taxon>Candidatus Limadaptatus</taxon>
    </lineage>
</organism>
<dbReference type="InterPro" id="IPR018044">
    <property type="entry name" value="Peptidase_S11"/>
</dbReference>
<feature type="chain" id="PRO_5038359416" description="serine-type D-Ala-D-Ala carboxypeptidase" evidence="16">
    <location>
        <begin position="29"/>
        <end position="396"/>
    </location>
</feature>
<comment type="function">
    <text evidence="1">Removes C-terminal D-alanyl residues from sugar-peptide cell wall precursors.</text>
</comment>
<name>A0A9D1N9Z2_9FIRM</name>
<feature type="domain" description="Peptidase S11 D-Ala-D-Ala carboxypeptidase A C-terminal" evidence="17">
    <location>
        <begin position="292"/>
        <end position="383"/>
    </location>
</feature>
<feature type="active site" description="Acyl-ester intermediate" evidence="13">
    <location>
        <position position="76"/>
    </location>
</feature>
<evidence type="ECO:0000256" key="9">
    <source>
        <dbReference type="ARBA" id="ARBA00022960"/>
    </source>
</evidence>
<accession>A0A9D1N9Z2</accession>
<dbReference type="Pfam" id="PF07943">
    <property type="entry name" value="PBP5_C"/>
    <property type="match status" value="1"/>
</dbReference>
<evidence type="ECO:0000256" key="14">
    <source>
        <dbReference type="PIRSR" id="PIRSR618044-2"/>
    </source>
</evidence>
<dbReference type="GO" id="GO:0071555">
    <property type="term" value="P:cell wall organization"/>
    <property type="evidence" value="ECO:0007669"/>
    <property type="project" value="UniProtKB-KW"/>
</dbReference>
<evidence type="ECO:0000256" key="8">
    <source>
        <dbReference type="ARBA" id="ARBA00022801"/>
    </source>
</evidence>
<keyword evidence="10" id="KW-0573">Peptidoglycan synthesis</keyword>
<dbReference type="InterPro" id="IPR012907">
    <property type="entry name" value="Peptidase_S11_C"/>
</dbReference>
<dbReference type="InterPro" id="IPR012338">
    <property type="entry name" value="Beta-lactam/transpept-like"/>
</dbReference>
<evidence type="ECO:0000256" key="3">
    <source>
        <dbReference type="ARBA" id="ARBA00007164"/>
    </source>
</evidence>
<dbReference type="GO" id="GO:0009252">
    <property type="term" value="P:peptidoglycan biosynthetic process"/>
    <property type="evidence" value="ECO:0007669"/>
    <property type="project" value="UniProtKB-KW"/>
</dbReference>
<evidence type="ECO:0000256" key="5">
    <source>
        <dbReference type="ARBA" id="ARBA00022645"/>
    </source>
</evidence>
<dbReference type="GO" id="GO:0008360">
    <property type="term" value="P:regulation of cell shape"/>
    <property type="evidence" value="ECO:0007669"/>
    <property type="project" value="UniProtKB-KW"/>
</dbReference>
<evidence type="ECO:0000256" key="1">
    <source>
        <dbReference type="ARBA" id="ARBA00003217"/>
    </source>
</evidence>
<dbReference type="InterPro" id="IPR037167">
    <property type="entry name" value="Peptidase_S11_C_sf"/>
</dbReference>
<dbReference type="Pfam" id="PF00768">
    <property type="entry name" value="Peptidase_S11"/>
    <property type="match status" value="1"/>
</dbReference>
<evidence type="ECO:0000256" key="11">
    <source>
        <dbReference type="ARBA" id="ARBA00023316"/>
    </source>
</evidence>
<reference evidence="18" key="1">
    <citation type="submission" date="2020-10" db="EMBL/GenBank/DDBJ databases">
        <authorList>
            <person name="Gilroy R."/>
        </authorList>
    </citation>
    <scope>NUCLEOTIDE SEQUENCE</scope>
    <source>
        <strain evidence="18">10406</strain>
    </source>
</reference>
<dbReference type="EMBL" id="DVOE01000077">
    <property type="protein sequence ID" value="HIU99218.1"/>
    <property type="molecule type" value="Genomic_DNA"/>
</dbReference>
<dbReference type="GO" id="GO:0006508">
    <property type="term" value="P:proteolysis"/>
    <property type="evidence" value="ECO:0007669"/>
    <property type="project" value="UniProtKB-KW"/>
</dbReference>
<keyword evidence="9" id="KW-0133">Cell shape</keyword>
<protein>
    <recommendedName>
        <fullName evidence="4">serine-type D-Ala-D-Ala carboxypeptidase</fullName>
        <ecNumber evidence="4">3.4.16.4</ecNumber>
    </recommendedName>
</protein>
<evidence type="ECO:0000256" key="13">
    <source>
        <dbReference type="PIRSR" id="PIRSR618044-1"/>
    </source>
</evidence>
<keyword evidence="6" id="KW-0645">Protease</keyword>
<evidence type="ECO:0000256" key="6">
    <source>
        <dbReference type="ARBA" id="ARBA00022670"/>
    </source>
</evidence>
<comment type="pathway">
    <text evidence="2">Cell wall biogenesis; peptidoglycan biosynthesis.</text>
</comment>
<keyword evidence="8" id="KW-0378">Hydrolase</keyword>
<evidence type="ECO:0000256" key="12">
    <source>
        <dbReference type="ARBA" id="ARBA00034000"/>
    </source>
</evidence>
<feature type="signal peptide" evidence="16">
    <location>
        <begin position="1"/>
        <end position="28"/>
    </location>
</feature>
<keyword evidence="11" id="KW-0961">Cell wall biogenesis/degradation</keyword>
<evidence type="ECO:0000256" key="4">
    <source>
        <dbReference type="ARBA" id="ARBA00012448"/>
    </source>
</evidence>
<dbReference type="Gene3D" id="3.40.710.10">
    <property type="entry name" value="DD-peptidase/beta-lactamase superfamily"/>
    <property type="match status" value="1"/>
</dbReference>
<dbReference type="Proteomes" id="UP000886857">
    <property type="component" value="Unassembled WGS sequence"/>
</dbReference>
<reference evidence="18" key="2">
    <citation type="journal article" date="2021" name="PeerJ">
        <title>Extensive microbial diversity within the chicken gut microbiome revealed by metagenomics and culture.</title>
        <authorList>
            <person name="Gilroy R."/>
            <person name="Ravi A."/>
            <person name="Getino M."/>
            <person name="Pursley I."/>
            <person name="Horton D.L."/>
            <person name="Alikhan N.F."/>
            <person name="Baker D."/>
            <person name="Gharbi K."/>
            <person name="Hall N."/>
            <person name="Watson M."/>
            <person name="Adriaenssens E.M."/>
            <person name="Foster-Nyarko E."/>
            <person name="Jarju S."/>
            <person name="Secka A."/>
            <person name="Antonio M."/>
            <person name="Oren A."/>
            <person name="Chaudhuri R.R."/>
            <person name="La Ragione R."/>
            <person name="Hildebrand F."/>
            <person name="Pallen M.J."/>
        </authorList>
    </citation>
    <scope>NUCLEOTIDE SEQUENCE</scope>
    <source>
        <strain evidence="18">10406</strain>
    </source>
</reference>
<evidence type="ECO:0000313" key="19">
    <source>
        <dbReference type="Proteomes" id="UP000886857"/>
    </source>
</evidence>